<keyword evidence="3 6" id="KW-0489">Methyltransferase</keyword>
<comment type="subcellular location">
    <subcellularLocation>
        <location evidence="6">Cytoplasm</location>
    </subcellularLocation>
</comment>
<evidence type="ECO:0000256" key="7">
    <source>
        <dbReference type="SAM" id="MobiDB-lite"/>
    </source>
</evidence>
<evidence type="ECO:0000313" key="9">
    <source>
        <dbReference type="Proteomes" id="UP000179467"/>
    </source>
</evidence>
<dbReference type="PANTHER" id="PTHR43648">
    <property type="entry name" value="ELECTRON TRANSFER FLAVOPROTEIN BETA SUBUNIT LYSINE METHYLTRANSFERASE"/>
    <property type="match status" value="1"/>
</dbReference>
<reference evidence="8 9" key="1">
    <citation type="submission" date="2016-09" db="EMBL/GenBank/DDBJ databases">
        <title>Metabolic pathway, cell adaptation mechanisms and a novel monoxygenase revealed through proteogenomic-transcription analysis of a Sphingomonas haloaromaticamans strain degrading the fungicide ortho-phenylphenol.</title>
        <authorList>
            <person name="Perruchon C."/>
            <person name="Papadopoulou E.S."/>
            <person name="Rousidou C."/>
            <person name="Vasileiadis S."/>
            <person name="Tanou G."/>
            <person name="Amoutzias G."/>
            <person name="Molassiotis A."/>
            <person name="Karpouzas D.G."/>
        </authorList>
    </citation>
    <scope>NUCLEOTIDE SEQUENCE [LARGE SCALE GENOMIC DNA]</scope>
    <source>
        <strain evidence="8 9">P3</strain>
    </source>
</reference>
<gene>
    <name evidence="6 8" type="primary">prmA</name>
    <name evidence="8" type="ORF">BHE75_01512</name>
</gene>
<comment type="function">
    <text evidence="6">Methylates ribosomal protein L11.</text>
</comment>
<keyword evidence="8" id="KW-0687">Ribonucleoprotein</keyword>
<keyword evidence="5 6" id="KW-0949">S-adenosyl-L-methionine</keyword>
<evidence type="ECO:0000256" key="2">
    <source>
        <dbReference type="ARBA" id="ARBA00022490"/>
    </source>
</evidence>
<dbReference type="OrthoDB" id="9785995at2"/>
<dbReference type="Gene3D" id="3.40.50.150">
    <property type="entry name" value="Vaccinia Virus protein VP39"/>
    <property type="match status" value="1"/>
</dbReference>
<dbReference type="GO" id="GO:0032259">
    <property type="term" value="P:methylation"/>
    <property type="evidence" value="ECO:0007669"/>
    <property type="project" value="UniProtKB-KW"/>
</dbReference>
<dbReference type="InterPro" id="IPR050078">
    <property type="entry name" value="Ribosomal_L11_MeTrfase_PrmA"/>
</dbReference>
<dbReference type="Pfam" id="PF06325">
    <property type="entry name" value="PrmA"/>
    <property type="match status" value="1"/>
</dbReference>
<dbReference type="SUPFAM" id="SSF53335">
    <property type="entry name" value="S-adenosyl-L-methionine-dependent methyltransferases"/>
    <property type="match status" value="1"/>
</dbReference>
<comment type="caution">
    <text evidence="8">The sequence shown here is derived from an EMBL/GenBank/DDBJ whole genome shotgun (WGS) entry which is preliminary data.</text>
</comment>
<dbReference type="PANTHER" id="PTHR43648:SF1">
    <property type="entry name" value="ELECTRON TRANSFER FLAVOPROTEIN BETA SUBUNIT LYSINE METHYLTRANSFERASE"/>
    <property type="match status" value="1"/>
</dbReference>
<evidence type="ECO:0000256" key="4">
    <source>
        <dbReference type="ARBA" id="ARBA00022679"/>
    </source>
</evidence>
<dbReference type="EMBL" id="MIPT01000001">
    <property type="protein sequence ID" value="OHT19526.1"/>
    <property type="molecule type" value="Genomic_DNA"/>
</dbReference>
<sequence length="340" mass="36183">MSAKQPVARRGRRVPAAEPKGDGVIGFPFDAPREGSWKLTLPCTKAEAELLADDVPALALIDPMPTIMTSEPDPARPDDWQLDVYFEGRPDDAAVALVRSLVPSADGVEPVIAHIPEEDWVTLSQAGLEPIHAGRFHVRTPAATEAPPEGSIAFTIEAGRAFGTGHHETTAGCLLMIDRLKRNGRRFTDIADVGTGTGLLAFAALAVWPRARVIASDIDPVAIEVTAENAAVNGIPARKGMIGHGAGRIELVTAPGLAHRRLRARVPYDLIIANILAGPLIELAPVLAGALLPGGSLILAGLLDHQADAVASAYRRQGMRLADTIVRGDWPTLRLVKRHR</sequence>
<proteinExistence type="inferred from homology"/>
<feature type="binding site" evidence="6">
    <location>
        <position position="170"/>
    </location>
    <ligand>
        <name>S-adenosyl-L-methionine</name>
        <dbReference type="ChEBI" id="CHEBI:59789"/>
    </ligand>
</feature>
<comment type="catalytic activity">
    <reaction evidence="6">
        <text>L-lysyl-[protein] + 3 S-adenosyl-L-methionine = N(6),N(6),N(6)-trimethyl-L-lysyl-[protein] + 3 S-adenosyl-L-homocysteine + 3 H(+)</text>
        <dbReference type="Rhea" id="RHEA:54192"/>
        <dbReference type="Rhea" id="RHEA-COMP:9752"/>
        <dbReference type="Rhea" id="RHEA-COMP:13826"/>
        <dbReference type="ChEBI" id="CHEBI:15378"/>
        <dbReference type="ChEBI" id="CHEBI:29969"/>
        <dbReference type="ChEBI" id="CHEBI:57856"/>
        <dbReference type="ChEBI" id="CHEBI:59789"/>
        <dbReference type="ChEBI" id="CHEBI:61961"/>
    </reaction>
</comment>
<comment type="similarity">
    <text evidence="1 6">Belongs to the methyltransferase superfamily. PrmA family.</text>
</comment>
<feature type="binding site" evidence="6">
    <location>
        <position position="194"/>
    </location>
    <ligand>
        <name>S-adenosyl-L-methionine</name>
        <dbReference type="ChEBI" id="CHEBI:59789"/>
    </ligand>
</feature>
<keyword evidence="8" id="KW-0689">Ribosomal protein</keyword>
<keyword evidence="9" id="KW-1185">Reference proteome</keyword>
<dbReference type="Proteomes" id="UP000179467">
    <property type="component" value="Unassembled WGS sequence"/>
</dbReference>
<name>A0A1S1HDB5_9SPHN</name>
<keyword evidence="4 6" id="KW-0808">Transferase</keyword>
<dbReference type="GO" id="GO:0005840">
    <property type="term" value="C:ribosome"/>
    <property type="evidence" value="ECO:0007669"/>
    <property type="project" value="UniProtKB-KW"/>
</dbReference>
<dbReference type="HAMAP" id="MF_00735">
    <property type="entry name" value="Methyltr_PrmA"/>
    <property type="match status" value="1"/>
</dbReference>
<evidence type="ECO:0000256" key="6">
    <source>
        <dbReference type="HAMAP-Rule" id="MF_00735"/>
    </source>
</evidence>
<feature type="region of interest" description="Disordered" evidence="7">
    <location>
        <begin position="1"/>
        <end position="27"/>
    </location>
</feature>
<evidence type="ECO:0000313" key="8">
    <source>
        <dbReference type="EMBL" id="OHT19526.1"/>
    </source>
</evidence>
<evidence type="ECO:0000256" key="5">
    <source>
        <dbReference type="ARBA" id="ARBA00022691"/>
    </source>
</evidence>
<dbReference type="EC" id="2.1.1.-" evidence="6"/>
<dbReference type="InterPro" id="IPR004498">
    <property type="entry name" value="Ribosomal_PrmA_MeTrfase"/>
</dbReference>
<accession>A0A1S1HDB5</accession>
<protein>
    <recommendedName>
        <fullName evidence="6">Ribosomal protein L11 methyltransferase</fullName>
        <shortName evidence="6">L11 Mtase</shortName>
        <ecNumber evidence="6">2.1.1.-</ecNumber>
    </recommendedName>
</protein>
<dbReference type="GO" id="GO:0005737">
    <property type="term" value="C:cytoplasm"/>
    <property type="evidence" value="ECO:0007669"/>
    <property type="project" value="UniProtKB-SubCell"/>
</dbReference>
<dbReference type="RefSeq" id="WP_070933494.1">
    <property type="nucleotide sequence ID" value="NZ_MIPT01000001.1"/>
</dbReference>
<evidence type="ECO:0000256" key="3">
    <source>
        <dbReference type="ARBA" id="ARBA00022603"/>
    </source>
</evidence>
<keyword evidence="2 6" id="KW-0963">Cytoplasm</keyword>
<dbReference type="GO" id="GO:0016279">
    <property type="term" value="F:protein-lysine N-methyltransferase activity"/>
    <property type="evidence" value="ECO:0007669"/>
    <property type="project" value="RHEA"/>
</dbReference>
<dbReference type="AlphaFoldDB" id="A0A1S1HDB5"/>
<dbReference type="InterPro" id="IPR029063">
    <property type="entry name" value="SAM-dependent_MTases_sf"/>
</dbReference>
<evidence type="ECO:0000256" key="1">
    <source>
        <dbReference type="ARBA" id="ARBA00009741"/>
    </source>
</evidence>
<feature type="binding site" evidence="6">
    <location>
        <position position="217"/>
    </location>
    <ligand>
        <name>S-adenosyl-L-methionine</name>
        <dbReference type="ChEBI" id="CHEBI:59789"/>
    </ligand>
</feature>
<feature type="binding site" evidence="6">
    <location>
        <position position="274"/>
    </location>
    <ligand>
        <name>S-adenosyl-L-methionine</name>
        <dbReference type="ChEBI" id="CHEBI:59789"/>
    </ligand>
</feature>
<organism evidence="8 9">
    <name type="scientific">Edaphosphingomonas haloaromaticamans</name>
    <dbReference type="NCBI Taxonomy" id="653954"/>
    <lineage>
        <taxon>Bacteria</taxon>
        <taxon>Pseudomonadati</taxon>
        <taxon>Pseudomonadota</taxon>
        <taxon>Alphaproteobacteria</taxon>
        <taxon>Sphingomonadales</taxon>
        <taxon>Rhizorhabdaceae</taxon>
        <taxon>Edaphosphingomonas</taxon>
    </lineage>
</organism>
<dbReference type="CDD" id="cd02440">
    <property type="entry name" value="AdoMet_MTases"/>
    <property type="match status" value="1"/>
</dbReference>